<evidence type="ECO:0000256" key="1">
    <source>
        <dbReference type="SAM" id="Phobius"/>
    </source>
</evidence>
<keyword evidence="3" id="KW-1185">Reference proteome</keyword>
<proteinExistence type="predicted"/>
<reference evidence="2 3" key="1">
    <citation type="submission" date="2018-01" db="EMBL/GenBank/DDBJ databases">
        <title>Twenty Corynebacterium bovis Genomes.</title>
        <authorList>
            <person name="Gulvik C.A."/>
        </authorList>
    </citation>
    <scope>NUCLEOTIDE SEQUENCE [LARGE SCALE GENOMIC DNA]</scope>
    <source>
        <strain evidence="2 3">16-2004</strain>
    </source>
</reference>
<keyword evidence="1" id="KW-1133">Transmembrane helix</keyword>
<dbReference type="EMBL" id="PQNQ01000036">
    <property type="protein sequence ID" value="RRQ02403.1"/>
    <property type="molecule type" value="Genomic_DNA"/>
</dbReference>
<evidence type="ECO:0000313" key="3">
    <source>
        <dbReference type="Proteomes" id="UP000278422"/>
    </source>
</evidence>
<comment type="caution">
    <text evidence="2">The sequence shown here is derived from an EMBL/GenBank/DDBJ whole genome shotgun (WGS) entry which is preliminary data.</text>
</comment>
<protein>
    <submittedName>
        <fullName evidence="2">Uncharacterized protein</fullName>
    </submittedName>
</protein>
<keyword evidence="1" id="KW-0472">Membrane</keyword>
<evidence type="ECO:0000313" key="2">
    <source>
        <dbReference type="EMBL" id="RRQ02403.1"/>
    </source>
</evidence>
<dbReference type="AlphaFoldDB" id="A0A3R8PE45"/>
<organism evidence="2 3">
    <name type="scientific">Corynebacterium bovis</name>
    <dbReference type="NCBI Taxonomy" id="36808"/>
    <lineage>
        <taxon>Bacteria</taxon>
        <taxon>Bacillati</taxon>
        <taxon>Actinomycetota</taxon>
        <taxon>Actinomycetes</taxon>
        <taxon>Mycobacteriales</taxon>
        <taxon>Corynebacteriaceae</taxon>
        <taxon>Corynebacterium</taxon>
    </lineage>
</organism>
<accession>A0A3R8PE45</accession>
<sequence>MSAGAVGSAGVGVVSAGVVGSAGRVLSVVMGPSVVGVVGVVGADAVGAVVGCAVGAAVGGAVVGGARPVRGRRASSPG</sequence>
<name>A0A3R8PE45_9CORY</name>
<dbReference type="Proteomes" id="UP000278422">
    <property type="component" value="Unassembled WGS sequence"/>
</dbReference>
<gene>
    <name evidence="2" type="ORF">CXF42_09615</name>
</gene>
<feature type="transmembrane region" description="Helical" evidence="1">
    <location>
        <begin position="45"/>
        <end position="66"/>
    </location>
</feature>
<keyword evidence="1" id="KW-0812">Transmembrane</keyword>